<reference evidence="12 13" key="1">
    <citation type="submission" date="2018-11" db="EMBL/GenBank/DDBJ databases">
        <authorList>
            <consortium name="Pathogen Informatics"/>
        </authorList>
    </citation>
    <scope>NUCLEOTIDE SEQUENCE [LARGE SCALE GENOMIC DNA]</scope>
</reference>
<protein>
    <recommendedName>
        <fullName evidence="3 11">Galactosylgalactosylxylosylprotein 3-beta-glucuronosyltransferase</fullName>
        <ecNumber evidence="3 11">2.4.1.135</ecNumber>
    </recommendedName>
</protein>
<keyword evidence="11" id="KW-0333">Golgi apparatus</keyword>
<proteinExistence type="inferred from homology"/>
<dbReference type="Proteomes" id="UP000270924">
    <property type="component" value="Unassembled WGS sequence"/>
</dbReference>
<evidence type="ECO:0000313" key="13">
    <source>
        <dbReference type="Proteomes" id="UP000270924"/>
    </source>
</evidence>
<comment type="pathway">
    <text evidence="11">Protein modification; protein glycosylation.</text>
</comment>
<evidence type="ECO:0000256" key="4">
    <source>
        <dbReference type="ARBA" id="ARBA00022679"/>
    </source>
</evidence>
<evidence type="ECO:0000313" key="12">
    <source>
        <dbReference type="EMBL" id="VDM10390.1"/>
    </source>
</evidence>
<comment type="subcellular location">
    <subcellularLocation>
        <location evidence="11">Golgi apparatus membrane</location>
        <topology evidence="11">Single-pass type II membrane protein</topology>
    </subcellularLocation>
    <subcellularLocation>
        <location evidence="1">Membrane</location>
        <topology evidence="1">Single-pass type II membrane protein</topology>
    </subcellularLocation>
</comment>
<dbReference type="EC" id="2.4.1.135" evidence="3 11"/>
<sequence length="66" mass="7705">MNVFHNPVVFDTTQRLSQTLMHISQLIWIVVEDATHISLPVKQLLDRSGLEYYYLAVKRRPRIPGV</sequence>
<dbReference type="GO" id="GO:0000139">
    <property type="term" value="C:Golgi membrane"/>
    <property type="evidence" value="ECO:0007669"/>
    <property type="project" value="UniProtKB-SubCell"/>
</dbReference>
<comment type="catalytic activity">
    <reaction evidence="10 11">
        <text>3-O-(beta-D-galactosyl-(1-&gt;3)-beta-D-galactosyl-(1-&gt;4)-beta-D-xylosyl)-L-seryl-[protein] + UDP-alpha-D-glucuronate = 3-O-(beta-D-GlcA-(1-&gt;3)-beta-D-Gal-(1-&gt;3)-beta-D-Gal-(1-&gt;4)-beta-D-Xyl)-L-seryl-[protein] + UDP + H(+)</text>
        <dbReference type="Rhea" id="RHEA:24168"/>
        <dbReference type="Rhea" id="RHEA-COMP:12571"/>
        <dbReference type="Rhea" id="RHEA-COMP:12573"/>
        <dbReference type="ChEBI" id="CHEBI:15378"/>
        <dbReference type="ChEBI" id="CHEBI:58052"/>
        <dbReference type="ChEBI" id="CHEBI:58223"/>
        <dbReference type="ChEBI" id="CHEBI:132090"/>
        <dbReference type="ChEBI" id="CHEBI:132093"/>
        <dbReference type="EC" id="2.4.1.135"/>
    </reaction>
</comment>
<keyword evidence="7" id="KW-1133">Transmembrane helix</keyword>
<keyword evidence="4 11" id="KW-0808">Transferase</keyword>
<evidence type="ECO:0000256" key="3">
    <source>
        <dbReference type="ARBA" id="ARBA00012641"/>
    </source>
</evidence>
<dbReference type="UniPathway" id="UPA00378"/>
<dbReference type="GO" id="GO:0046872">
    <property type="term" value="F:metal ion binding"/>
    <property type="evidence" value="ECO:0007669"/>
    <property type="project" value="UniProtKB-KW"/>
</dbReference>
<keyword evidence="9" id="KW-0325">Glycoprotein</keyword>
<evidence type="ECO:0000256" key="7">
    <source>
        <dbReference type="ARBA" id="ARBA00022989"/>
    </source>
</evidence>
<evidence type="ECO:0000256" key="5">
    <source>
        <dbReference type="ARBA" id="ARBA00022692"/>
    </source>
</evidence>
<evidence type="ECO:0000256" key="8">
    <source>
        <dbReference type="ARBA" id="ARBA00023136"/>
    </source>
</evidence>
<keyword evidence="6 11" id="KW-0735">Signal-anchor</keyword>
<evidence type="ECO:0000256" key="1">
    <source>
        <dbReference type="ARBA" id="ARBA00004606"/>
    </source>
</evidence>
<dbReference type="OrthoDB" id="675023at2759"/>
<dbReference type="Pfam" id="PF03360">
    <property type="entry name" value="Glyco_transf_43"/>
    <property type="match status" value="1"/>
</dbReference>
<keyword evidence="11" id="KW-0479">Metal-binding</keyword>
<dbReference type="SUPFAM" id="SSF53448">
    <property type="entry name" value="Nucleotide-diphospho-sugar transferases"/>
    <property type="match status" value="1"/>
</dbReference>
<dbReference type="GO" id="GO:0015018">
    <property type="term" value="F:galactosylgalactosylxylosylprotein 3-beta-glucuronosyltransferase activity"/>
    <property type="evidence" value="ECO:0007669"/>
    <property type="project" value="UniProtKB-UniRule"/>
</dbReference>
<dbReference type="InParanoid" id="A0A3P7DKL2"/>
<gene>
    <name evidence="12" type="ORF">WBA_LOCUS3776</name>
</gene>
<dbReference type="InterPro" id="IPR029044">
    <property type="entry name" value="Nucleotide-diphossugar_trans"/>
</dbReference>
<comment type="similarity">
    <text evidence="2 11">Belongs to the glycosyltransferase 43 family.</text>
</comment>
<dbReference type="InterPro" id="IPR005027">
    <property type="entry name" value="Glyco_trans_43"/>
</dbReference>
<keyword evidence="11" id="KW-0464">Manganese</keyword>
<comment type="cofactor">
    <cofactor evidence="11">
        <name>Mn(2+)</name>
        <dbReference type="ChEBI" id="CHEBI:29035"/>
    </cofactor>
</comment>
<accession>A0A3P7DKL2</accession>
<evidence type="ECO:0000256" key="11">
    <source>
        <dbReference type="RuleBase" id="RU363127"/>
    </source>
</evidence>
<organism evidence="12 13">
    <name type="scientific">Wuchereria bancrofti</name>
    <dbReference type="NCBI Taxonomy" id="6293"/>
    <lineage>
        <taxon>Eukaryota</taxon>
        <taxon>Metazoa</taxon>
        <taxon>Ecdysozoa</taxon>
        <taxon>Nematoda</taxon>
        <taxon>Chromadorea</taxon>
        <taxon>Rhabditida</taxon>
        <taxon>Spirurina</taxon>
        <taxon>Spiruromorpha</taxon>
        <taxon>Filarioidea</taxon>
        <taxon>Onchocercidae</taxon>
        <taxon>Wuchereria</taxon>
    </lineage>
</organism>
<dbReference type="AlphaFoldDB" id="A0A3P7DKL2"/>
<dbReference type="EMBL" id="UYWW01001369">
    <property type="protein sequence ID" value="VDM10390.1"/>
    <property type="molecule type" value="Genomic_DNA"/>
</dbReference>
<keyword evidence="13" id="KW-1185">Reference proteome</keyword>
<dbReference type="Gene3D" id="3.90.550.10">
    <property type="entry name" value="Spore Coat Polysaccharide Biosynthesis Protein SpsA, Chain A"/>
    <property type="match status" value="1"/>
</dbReference>
<evidence type="ECO:0000256" key="10">
    <source>
        <dbReference type="ARBA" id="ARBA00047979"/>
    </source>
</evidence>
<keyword evidence="5" id="KW-0812">Transmembrane</keyword>
<evidence type="ECO:0000256" key="9">
    <source>
        <dbReference type="ARBA" id="ARBA00023180"/>
    </source>
</evidence>
<name>A0A3P7DKL2_WUCBA</name>
<keyword evidence="8" id="KW-0472">Membrane</keyword>
<evidence type="ECO:0000256" key="2">
    <source>
        <dbReference type="ARBA" id="ARBA00007706"/>
    </source>
</evidence>
<evidence type="ECO:0000256" key="6">
    <source>
        <dbReference type="ARBA" id="ARBA00022968"/>
    </source>
</evidence>